<evidence type="ECO:0000313" key="1">
    <source>
        <dbReference type="EMBL" id="VEB94065.1"/>
    </source>
</evidence>
<sequence>MAPELSRNRQDFACVTGGRGERYVQHAGFKSQHRAARHIAVTQLKDFFQHRTDFALNQFDFLFYGRARREFLVADHIEHLARGFKPLGVCGGRWDTEGFVRTLWITLVAPDIPATAAPQEIMANALDSSSGKPPIPLVEDGAQFVIIKAVVLEIFVDSSRSD</sequence>
<reference evidence="1 2" key="1">
    <citation type="submission" date="2018-12" db="EMBL/GenBank/DDBJ databases">
        <authorList>
            <consortium name="Pathogen Informatics"/>
        </authorList>
    </citation>
    <scope>NUCLEOTIDE SEQUENCE [LARGE SCALE GENOMIC DNA]</scope>
    <source>
        <strain evidence="1 2">NCTC11075</strain>
    </source>
</reference>
<accession>A0A3S5DP96</accession>
<evidence type="ECO:0000313" key="2">
    <source>
        <dbReference type="Proteomes" id="UP000270272"/>
    </source>
</evidence>
<dbReference type="EMBL" id="LR134204">
    <property type="protein sequence ID" value="VEB94065.1"/>
    <property type="molecule type" value="Genomic_DNA"/>
</dbReference>
<organism evidence="1 2">
    <name type="scientific">Citrobacter koseri</name>
    <name type="common">Citrobacter diversus</name>
    <dbReference type="NCBI Taxonomy" id="545"/>
    <lineage>
        <taxon>Bacteria</taxon>
        <taxon>Pseudomonadati</taxon>
        <taxon>Pseudomonadota</taxon>
        <taxon>Gammaproteobacteria</taxon>
        <taxon>Enterobacterales</taxon>
        <taxon>Enterobacteriaceae</taxon>
        <taxon>Citrobacter</taxon>
    </lineage>
</organism>
<name>A0A3S5DP96_CITKO</name>
<gene>
    <name evidence="1" type="ORF">NCTC11075_04975</name>
</gene>
<dbReference type="AlphaFoldDB" id="A0A3S5DP96"/>
<proteinExistence type="predicted"/>
<protein>
    <submittedName>
        <fullName evidence="1">Uncharacterized protein</fullName>
    </submittedName>
</protein>
<dbReference type="Proteomes" id="UP000270272">
    <property type="component" value="Chromosome"/>
</dbReference>